<dbReference type="KEGG" id="hqi:H9L05_02365"/>
<dbReference type="PANTHER" id="PTHR43685:SF2">
    <property type="entry name" value="GLYCOSYLTRANSFERASE 2-LIKE DOMAIN-CONTAINING PROTEIN"/>
    <property type="match status" value="1"/>
</dbReference>
<dbReference type="EMBL" id="CP060784">
    <property type="protein sequence ID" value="QNP52626.1"/>
    <property type="molecule type" value="Genomic_DNA"/>
</dbReference>
<dbReference type="RefSeq" id="WP_187732876.1">
    <property type="nucleotide sequence ID" value="NZ_BMFN01000002.1"/>
</dbReference>
<dbReference type="AlphaFoldDB" id="A0A7H0GWG0"/>
<keyword evidence="3" id="KW-1185">Reference proteome</keyword>
<dbReference type="SUPFAM" id="SSF53448">
    <property type="entry name" value="Nucleotide-diphospho-sugar transferases"/>
    <property type="match status" value="1"/>
</dbReference>
<dbReference type="PANTHER" id="PTHR43685">
    <property type="entry name" value="GLYCOSYLTRANSFERASE"/>
    <property type="match status" value="1"/>
</dbReference>
<sequence>MAYALSYILTTYNKLPYLKQVLERLMAARQEDEEIVVADGGSKDGTVEYLQGLYAAGRIQQFISERDKGEAHGFNKCMLMARGEIIKLITDDDAFYYPAIRESKQFMLEHPEIDVLSGNTGLIHLENLAQATIYEDVANNFRRWLDNKEVVWMIGLPFLIRRKSLAITGLFHTGVVQVDTEFTYRITSLNVNLAWSTAMLSVRIENPQSNYRVMNQQEGRSTSDLEADRMRFYYDKSISNSFQDFVRYKSGWIEMLKAPIRPIKRKLFEVLKWEQYNGNQKLPTGYDSTAIKPIESMEAMIPQAFEVADTFMANYNKTHTIEYFYRKAEVNKVL</sequence>
<dbReference type="Gene3D" id="3.90.550.10">
    <property type="entry name" value="Spore Coat Polysaccharide Biosynthesis Protein SpsA, Chain A"/>
    <property type="match status" value="1"/>
</dbReference>
<dbReference type="Pfam" id="PF00535">
    <property type="entry name" value="Glycos_transf_2"/>
    <property type="match status" value="1"/>
</dbReference>
<protein>
    <submittedName>
        <fullName evidence="2">Glycosyltransferase family 2 protein</fullName>
    </submittedName>
</protein>
<accession>A0A7H0GWG0</accession>
<dbReference type="InterPro" id="IPR050834">
    <property type="entry name" value="Glycosyltransf_2"/>
</dbReference>
<dbReference type="InterPro" id="IPR001173">
    <property type="entry name" value="Glyco_trans_2-like"/>
</dbReference>
<dbReference type="CDD" id="cd00761">
    <property type="entry name" value="Glyco_tranf_GTA_type"/>
    <property type="match status" value="1"/>
</dbReference>
<evidence type="ECO:0000313" key="2">
    <source>
        <dbReference type="EMBL" id="QNP52626.1"/>
    </source>
</evidence>
<organism evidence="2 3">
    <name type="scientific">Hymenobacter qilianensis</name>
    <dbReference type="NCBI Taxonomy" id="1385715"/>
    <lineage>
        <taxon>Bacteria</taxon>
        <taxon>Pseudomonadati</taxon>
        <taxon>Bacteroidota</taxon>
        <taxon>Cytophagia</taxon>
        <taxon>Cytophagales</taxon>
        <taxon>Hymenobacteraceae</taxon>
        <taxon>Hymenobacter</taxon>
    </lineage>
</organism>
<reference evidence="2 3" key="1">
    <citation type="submission" date="2020-08" db="EMBL/GenBank/DDBJ databases">
        <title>Genome sequence of Hymenobacter qilianensis JCM 19763T.</title>
        <authorList>
            <person name="Hyun D.-W."/>
            <person name="Bae J.-W."/>
        </authorList>
    </citation>
    <scope>NUCLEOTIDE SEQUENCE [LARGE SCALE GENOMIC DNA]</scope>
    <source>
        <strain evidence="2 3">JCM 19763</strain>
    </source>
</reference>
<keyword evidence="2" id="KW-0808">Transferase</keyword>
<dbReference type="InterPro" id="IPR029044">
    <property type="entry name" value="Nucleotide-diphossugar_trans"/>
</dbReference>
<dbReference type="Proteomes" id="UP000516093">
    <property type="component" value="Chromosome"/>
</dbReference>
<evidence type="ECO:0000313" key="3">
    <source>
        <dbReference type="Proteomes" id="UP000516093"/>
    </source>
</evidence>
<name>A0A7H0GWG0_9BACT</name>
<feature type="domain" description="Glycosyltransferase 2-like" evidence="1">
    <location>
        <begin position="6"/>
        <end position="113"/>
    </location>
</feature>
<evidence type="ECO:0000259" key="1">
    <source>
        <dbReference type="Pfam" id="PF00535"/>
    </source>
</evidence>
<gene>
    <name evidence="2" type="ORF">H9L05_02365</name>
</gene>
<dbReference type="GO" id="GO:0016740">
    <property type="term" value="F:transferase activity"/>
    <property type="evidence" value="ECO:0007669"/>
    <property type="project" value="UniProtKB-KW"/>
</dbReference>
<proteinExistence type="predicted"/>